<dbReference type="InterPro" id="IPR044244">
    <property type="entry name" value="TTC27/Emw1"/>
</dbReference>
<name>A0A9P0H0K3_NEZVI</name>
<reference evidence="6" key="1">
    <citation type="submission" date="2022-01" db="EMBL/GenBank/DDBJ databases">
        <authorList>
            <person name="King R."/>
        </authorList>
    </citation>
    <scope>NUCLEOTIDE SEQUENCE</scope>
</reference>
<evidence type="ECO:0000256" key="2">
    <source>
        <dbReference type="ARBA" id="ARBA00022803"/>
    </source>
</evidence>
<dbReference type="InterPro" id="IPR019734">
    <property type="entry name" value="TPR_rpt"/>
</dbReference>
<dbReference type="Proteomes" id="UP001152798">
    <property type="component" value="Chromosome 1"/>
</dbReference>
<dbReference type="Pfam" id="PF13431">
    <property type="entry name" value="TPR_17"/>
    <property type="match status" value="1"/>
</dbReference>
<keyword evidence="5" id="KW-0175">Coiled coil</keyword>
<comment type="similarity">
    <text evidence="3">Belongs to the TTC27 family.</text>
</comment>
<evidence type="ECO:0000256" key="5">
    <source>
        <dbReference type="SAM" id="Coils"/>
    </source>
</evidence>
<proteinExistence type="inferred from homology"/>
<dbReference type="PANTHER" id="PTHR16193:SF0">
    <property type="entry name" value="TETRATRICOPEPTIDE REPEAT PROTEIN 27"/>
    <property type="match status" value="1"/>
</dbReference>
<evidence type="ECO:0008006" key="8">
    <source>
        <dbReference type="Google" id="ProtNLM"/>
    </source>
</evidence>
<organism evidence="6 7">
    <name type="scientific">Nezara viridula</name>
    <name type="common">Southern green stink bug</name>
    <name type="synonym">Cimex viridulus</name>
    <dbReference type="NCBI Taxonomy" id="85310"/>
    <lineage>
        <taxon>Eukaryota</taxon>
        <taxon>Metazoa</taxon>
        <taxon>Ecdysozoa</taxon>
        <taxon>Arthropoda</taxon>
        <taxon>Hexapoda</taxon>
        <taxon>Insecta</taxon>
        <taxon>Pterygota</taxon>
        <taxon>Neoptera</taxon>
        <taxon>Paraneoptera</taxon>
        <taxon>Hemiptera</taxon>
        <taxon>Heteroptera</taxon>
        <taxon>Panheteroptera</taxon>
        <taxon>Pentatomomorpha</taxon>
        <taxon>Pentatomoidea</taxon>
        <taxon>Pentatomidae</taxon>
        <taxon>Pentatominae</taxon>
        <taxon>Nezara</taxon>
    </lineage>
</organism>
<dbReference type="PANTHER" id="PTHR16193">
    <property type="entry name" value="TETRATRICOPEPTIDE REPEAT PROTEIN 27"/>
    <property type="match status" value="1"/>
</dbReference>
<keyword evidence="2 4" id="KW-0802">TPR repeat</keyword>
<evidence type="ECO:0000256" key="3">
    <source>
        <dbReference type="ARBA" id="ARBA00024020"/>
    </source>
</evidence>
<protein>
    <recommendedName>
        <fullName evidence="8">Tetratricopeptide repeat protein 27</fullName>
    </recommendedName>
</protein>
<evidence type="ECO:0000256" key="4">
    <source>
        <dbReference type="PROSITE-ProRule" id="PRU00339"/>
    </source>
</evidence>
<gene>
    <name evidence="6" type="ORF">NEZAVI_LOCUS1603</name>
</gene>
<feature type="repeat" description="TPR" evidence="4">
    <location>
        <begin position="557"/>
        <end position="590"/>
    </location>
</feature>
<keyword evidence="1" id="KW-0677">Repeat</keyword>
<dbReference type="AlphaFoldDB" id="A0A9P0H0K3"/>
<dbReference type="PROSITE" id="PS50005">
    <property type="entry name" value="TPR"/>
    <property type="match status" value="1"/>
</dbReference>
<evidence type="ECO:0000313" key="6">
    <source>
        <dbReference type="EMBL" id="CAH1390391.1"/>
    </source>
</evidence>
<dbReference type="SUPFAM" id="SSF48452">
    <property type="entry name" value="TPR-like"/>
    <property type="match status" value="1"/>
</dbReference>
<dbReference type="Gene3D" id="1.25.40.10">
    <property type="entry name" value="Tetratricopeptide repeat domain"/>
    <property type="match status" value="1"/>
</dbReference>
<accession>A0A9P0H0K3</accession>
<keyword evidence="7" id="KW-1185">Reference proteome</keyword>
<dbReference type="OrthoDB" id="1936594at2759"/>
<dbReference type="SMART" id="SM00028">
    <property type="entry name" value="TPR"/>
    <property type="match status" value="4"/>
</dbReference>
<feature type="coiled-coil region" evidence="5">
    <location>
        <begin position="811"/>
        <end position="838"/>
    </location>
</feature>
<dbReference type="EMBL" id="OV725077">
    <property type="protein sequence ID" value="CAH1390391.1"/>
    <property type="molecule type" value="Genomic_DNA"/>
</dbReference>
<dbReference type="InterPro" id="IPR011990">
    <property type="entry name" value="TPR-like_helical_dom_sf"/>
</dbReference>
<sequence>MSEDQLNKIWELELDILIGQIPTSSCKGLPAVEHLQRGEYSSLVESSVVHDILTFSEDCAFQINVPLDFLRNIVNSYLSKHVTVNEQFEVLCAGVACMNAFIQSNWIGPEYKAPESLTALLTPVVRKCFPDDKPRHKNVTDCIQLMLSEDGEEICTSILNPELLVLAQAIFGSNLSELRTPDWWLLRSTYIQQQILDEQSPTLQEQLSRLSNRVQNFNWISNYKYLQVLSELEIARIHLHYGKIAASDKEIKKALSMLRMDINLTGALGKRTYYQNRDLAQLMISVNVDRNNGIENDCDLRKQDSIDFPKDISLNDDVRMPQVAFSNPQDGDFPALYPLEQATLLAVYVFKKKSQAKDHLQNEELMPFLNCLLSHPKVWAFQFSALHLRSRLECEHKRTIERALLQTQNLMELESNKTPITERLFLFYCSYAPPSFIVASECASMLVSTGSLQSALDLFLKLQLWDEVIACYNYLKLRHKAAEVIREQLKNGETVKLLCSLGDATDDVQCYERAWELSNHKSAQAKRHWGMFYFNKKMYKECIEHFKQSLAINSLQIAIWFRLGYATLMERRWEESATAYRRYCALEPDSFEAWNNLAKAYILLGQKHRAYNALQEAIKCNFETWQVWDNLMAVSNDCGDFEEVIHCYHRILDLKEKHIDEQILTVLTTVIVNNVKDCKGQSASVHRKKALELFGRITSKVMGNPTIWQLYAQLTSSIEEQTSITRSKAIQYYQRAYTAATQDNSWFRDYESMQNVFKLCEKLADAHLTFVKECASTNEAASSLSSAKFAIGNVIAKINQQMENVEKSEINGTINNDLMSLQKTLETVQEELAKIKSC</sequence>
<evidence type="ECO:0000313" key="7">
    <source>
        <dbReference type="Proteomes" id="UP001152798"/>
    </source>
</evidence>
<evidence type="ECO:0000256" key="1">
    <source>
        <dbReference type="ARBA" id="ARBA00022737"/>
    </source>
</evidence>